<feature type="transmembrane region" description="Helical" evidence="2">
    <location>
        <begin position="576"/>
        <end position="607"/>
    </location>
</feature>
<evidence type="ECO:0000256" key="1">
    <source>
        <dbReference type="SAM" id="Coils"/>
    </source>
</evidence>
<proteinExistence type="predicted"/>
<dbReference type="AlphaFoldDB" id="A0A856MF06"/>
<keyword evidence="1" id="KW-0175">Coiled coil</keyword>
<reference evidence="3 4" key="1">
    <citation type="submission" date="2018-06" db="EMBL/GenBank/DDBJ databases">
        <title>Comparative genomics of Brasilonema spp. strains.</title>
        <authorList>
            <person name="Alvarenga D.O."/>
            <person name="Fiore M.F."/>
            <person name="Varani A.M."/>
        </authorList>
    </citation>
    <scope>NUCLEOTIDE SEQUENCE [LARGE SCALE GENOMIC DNA]</scope>
    <source>
        <strain evidence="3 4">CENA114</strain>
    </source>
</reference>
<name>A0A856MF06_9CYAN</name>
<keyword evidence="4" id="KW-1185">Reference proteome</keyword>
<feature type="coiled-coil region" evidence="1">
    <location>
        <begin position="326"/>
        <end position="353"/>
    </location>
</feature>
<evidence type="ECO:0000313" key="4">
    <source>
        <dbReference type="Proteomes" id="UP000503129"/>
    </source>
</evidence>
<sequence>MNCKILNSAAEIFEAFNACKNPGEEIDLFECLATHPEAPIVAFVEILQKIKLEPILALTLQAFGKITDADVKLRLKQSDDLLIMLSEQARSGSTDLIRWAAATTIDKLGFDLTVVSQHLSEEPGSIAQKIMQFKIKRFADQNLIESHDYDEFLRFWIYGYWYKLKELTLDYEFWTLKKEWESKKERGWQDSHDSQKIQRLNKFSVCWEVMNALSLRGLNQVNLALKKAEDCGEKASDIDENEVFEGIAQVLSTYQLTEFSSDSDLQVLMETQFHCLESNNKTTRLLAARKILTLENTCLDKIRDEQLQIFHSTEALMEIETYNITRKTTYKKLEILSENIDFLEKQLKRNKVLGELSQMKLLVLDEMSKRKSQFAAAKLSCENFRKSIHVEIDKCLKKIQSISTEIYEKVFDEVQLGQLPDISVDHEHGLILFEDYKNLLAEKLSIASSVHKQVLTFYSQLEKCQNHHETIQNNLTLIKSINYRVYGYLALKDDLIEIQLPSRITYQNYTQLSLLEQYSTYLKNKLNQLRDEVVCRYERIIPSQLSPLDTEIKKAKIKMEAAKNIADKINNFSKILCLYLISLLLLPWTLTMMVPVGLLIGIVKIFFGEAGENLTRILGLIAAPGMLIYLGIEKIIYKLIQQYEKRLEYQRILRYEKLESLKDEERQILNLLSI</sequence>
<dbReference type="Proteomes" id="UP000503129">
    <property type="component" value="Chromosome"/>
</dbReference>
<dbReference type="EMBL" id="CP030118">
    <property type="protein sequence ID" value="QDL08860.1"/>
    <property type="molecule type" value="Genomic_DNA"/>
</dbReference>
<organism evidence="3 4">
    <name type="scientific">Brasilonema sennae CENA114</name>
    <dbReference type="NCBI Taxonomy" id="415709"/>
    <lineage>
        <taxon>Bacteria</taxon>
        <taxon>Bacillati</taxon>
        <taxon>Cyanobacteriota</taxon>
        <taxon>Cyanophyceae</taxon>
        <taxon>Nostocales</taxon>
        <taxon>Scytonemataceae</taxon>
        <taxon>Brasilonema</taxon>
        <taxon>Bromeliae group (in: Brasilonema)</taxon>
    </lineage>
</organism>
<protein>
    <submittedName>
        <fullName evidence="3">Uncharacterized protein</fullName>
    </submittedName>
</protein>
<keyword evidence="2" id="KW-0812">Transmembrane</keyword>
<gene>
    <name evidence="3" type="ORF">DP114_14010</name>
</gene>
<keyword evidence="2" id="KW-0472">Membrane</keyword>
<keyword evidence="2" id="KW-1133">Transmembrane helix</keyword>
<accession>A0A856MF06</accession>
<feature type="transmembrane region" description="Helical" evidence="2">
    <location>
        <begin position="613"/>
        <end position="632"/>
    </location>
</feature>
<dbReference type="RefSeq" id="WP_171976356.1">
    <property type="nucleotide sequence ID" value="NZ_CAWOXK010000001.1"/>
</dbReference>
<dbReference type="KEGG" id="bsen:DP114_14010"/>
<evidence type="ECO:0000313" key="3">
    <source>
        <dbReference type="EMBL" id="QDL08860.1"/>
    </source>
</evidence>
<evidence type="ECO:0000256" key="2">
    <source>
        <dbReference type="SAM" id="Phobius"/>
    </source>
</evidence>